<keyword evidence="1" id="KW-0732">Signal</keyword>
<dbReference type="Proteomes" id="UP001500298">
    <property type="component" value="Unassembled WGS sequence"/>
</dbReference>
<dbReference type="RefSeq" id="WP_345373865.1">
    <property type="nucleotide sequence ID" value="NZ_BAABJX010000052.1"/>
</dbReference>
<keyword evidence="3" id="KW-1185">Reference proteome</keyword>
<gene>
    <name evidence="2" type="ORF">GCM10023331_33400</name>
</gene>
<evidence type="ECO:0008006" key="4">
    <source>
        <dbReference type="Google" id="ProtNLM"/>
    </source>
</evidence>
<sequence length="312" mass="36162">MQKLLLLFLLLNGYVLSAQTLPDINQLLFHDPLKKGPTYMKVVSTSYVVVASEERMFLLNATGQAVDSIIVNDFSPSGTLNAMFPMDTTHVFTSTQKHLQKWEIQRDRLVLVHTYEIDRAFKKRYGKKDWYILTPYGMLSRKAKGKTDICAEGVYTWFAKNGEQSVIKSHERHCERFSEDFPASEAISVYKQQVLLNFPCCKEVVWMDMKNNSWKTVAFPSLATKGNVEYMLWDRLAYRPYLVKANATESVIYRLDTEKGAYELMTETMGQVVGIAGGKVLTKMTFSGEETYYWYFWKKETEQQEPTEKREQ</sequence>
<reference evidence="3" key="1">
    <citation type="journal article" date="2019" name="Int. J. Syst. Evol. Microbiol.">
        <title>The Global Catalogue of Microorganisms (GCM) 10K type strain sequencing project: providing services to taxonomists for standard genome sequencing and annotation.</title>
        <authorList>
            <consortium name="The Broad Institute Genomics Platform"/>
            <consortium name="The Broad Institute Genome Sequencing Center for Infectious Disease"/>
            <person name="Wu L."/>
            <person name="Ma J."/>
        </authorList>
    </citation>
    <scope>NUCLEOTIDE SEQUENCE [LARGE SCALE GENOMIC DNA]</scope>
    <source>
        <strain evidence="3">JCM 18326</strain>
    </source>
</reference>
<name>A0ABP9DKG8_9BACT</name>
<feature type="chain" id="PRO_5047084478" description="GLPGLI family protein" evidence="1">
    <location>
        <begin position="19"/>
        <end position="312"/>
    </location>
</feature>
<evidence type="ECO:0000256" key="1">
    <source>
        <dbReference type="SAM" id="SignalP"/>
    </source>
</evidence>
<dbReference type="EMBL" id="BAABJX010000052">
    <property type="protein sequence ID" value="GAA4845937.1"/>
    <property type="molecule type" value="Genomic_DNA"/>
</dbReference>
<proteinExistence type="predicted"/>
<evidence type="ECO:0000313" key="3">
    <source>
        <dbReference type="Proteomes" id="UP001500298"/>
    </source>
</evidence>
<comment type="caution">
    <text evidence="2">The sequence shown here is derived from an EMBL/GenBank/DDBJ whole genome shotgun (WGS) entry which is preliminary data.</text>
</comment>
<evidence type="ECO:0000313" key="2">
    <source>
        <dbReference type="EMBL" id="GAA4845937.1"/>
    </source>
</evidence>
<accession>A0ABP9DKG8</accession>
<organism evidence="2 3">
    <name type="scientific">Algivirga pacifica</name>
    <dbReference type="NCBI Taxonomy" id="1162670"/>
    <lineage>
        <taxon>Bacteria</taxon>
        <taxon>Pseudomonadati</taxon>
        <taxon>Bacteroidota</taxon>
        <taxon>Cytophagia</taxon>
        <taxon>Cytophagales</taxon>
        <taxon>Flammeovirgaceae</taxon>
        <taxon>Algivirga</taxon>
    </lineage>
</organism>
<feature type="signal peptide" evidence="1">
    <location>
        <begin position="1"/>
        <end position="18"/>
    </location>
</feature>
<protein>
    <recommendedName>
        <fullName evidence="4">GLPGLI family protein</fullName>
    </recommendedName>
</protein>